<dbReference type="PRINTS" id="PR00463">
    <property type="entry name" value="EP450I"/>
</dbReference>
<dbReference type="PANTHER" id="PTHR24305">
    <property type="entry name" value="CYTOCHROME P450"/>
    <property type="match status" value="1"/>
</dbReference>
<sequence length="425" mass="48684">MDDAIRCPIRRTLAQLPWVGDDRAGARHWLAMQRDPLAWLQNVHAEQPDMAVTRMGLSRLWCLFHPRAVQELMVDHREHLKRWEPSLCMMRQWNGRSFMMREGEPARERRKEVRPHIAAPAPGEILRLAERWGEGIEDGAERDLDLEMAAYSVTLTGRALFDIDLENDAFRVARAVRLLSRVALLETSTGIPLGHWFPSKLCPRKRWALAQLQEVVGRCADESLRPLAVQRDELATLLMAGHQSTGATLTWAQLLLAQNPAVREALRDELKGLDWSQVQGMADLRQCPLLRAVIQESLRIYPPAYGLVPRQLTADVEVFGQALKKGDIVMLSSWITHRDPRWFEAPLEFRPQRFIEPSTWPKGAYFPFGLGDRACPGTAMAMMDLAVSLAWWVEHWDVEPLGPVEPQGWFSLRPRRARVRFVRRG</sequence>
<keyword evidence="8" id="KW-1185">Reference proteome</keyword>
<evidence type="ECO:0008006" key="9">
    <source>
        <dbReference type="Google" id="ProtNLM"/>
    </source>
</evidence>
<reference evidence="5 7" key="1">
    <citation type="submission" date="2020-05" db="EMBL/GenBank/DDBJ databases">
        <title>Characterization of novel class B3 metallo-beta-lactamase from novel Pseudomonas species.</title>
        <authorList>
            <person name="Yamada K."/>
            <person name="Aoki K."/>
            <person name="Ishii Y."/>
        </authorList>
    </citation>
    <scope>NUCLEOTIDE SEQUENCE [LARGE SCALE GENOMIC DNA]</scope>
    <source>
        <strain evidence="5 7">TUM18999</strain>
        <strain evidence="6 8">TUM20286</strain>
    </source>
</reference>
<name>A0A6J4EC16_9PSED</name>
<evidence type="ECO:0000313" key="7">
    <source>
        <dbReference type="Proteomes" id="UP000509383"/>
    </source>
</evidence>
<dbReference type="Pfam" id="PF00067">
    <property type="entry name" value="p450"/>
    <property type="match status" value="1"/>
</dbReference>
<dbReference type="Proteomes" id="UP000509383">
    <property type="component" value="Chromosome"/>
</dbReference>
<evidence type="ECO:0000313" key="8">
    <source>
        <dbReference type="Proteomes" id="UP001054892"/>
    </source>
</evidence>
<dbReference type="GO" id="GO:0004497">
    <property type="term" value="F:monooxygenase activity"/>
    <property type="evidence" value="ECO:0007669"/>
    <property type="project" value="UniProtKB-KW"/>
</dbReference>
<dbReference type="AlphaFoldDB" id="A0A6J4EC16"/>
<keyword evidence="3 4" id="KW-0408">Iron</keyword>
<dbReference type="SUPFAM" id="SSF48264">
    <property type="entry name" value="Cytochrome P450"/>
    <property type="match status" value="1"/>
</dbReference>
<dbReference type="GO" id="GO:0005506">
    <property type="term" value="F:iron ion binding"/>
    <property type="evidence" value="ECO:0007669"/>
    <property type="project" value="InterPro"/>
</dbReference>
<dbReference type="KEGG" id="ptw:TUM18999_47250"/>
<evidence type="ECO:0000256" key="4">
    <source>
        <dbReference type="RuleBase" id="RU000461"/>
    </source>
</evidence>
<dbReference type="InterPro" id="IPR036396">
    <property type="entry name" value="Cyt_P450_sf"/>
</dbReference>
<keyword evidence="3 4" id="KW-0479">Metal-binding</keyword>
<dbReference type="GO" id="GO:0020037">
    <property type="term" value="F:heme binding"/>
    <property type="evidence" value="ECO:0007669"/>
    <property type="project" value="InterPro"/>
</dbReference>
<dbReference type="GO" id="GO:0016705">
    <property type="term" value="F:oxidoreductase activity, acting on paired donors, with incorporation or reduction of molecular oxygen"/>
    <property type="evidence" value="ECO:0007669"/>
    <property type="project" value="InterPro"/>
</dbReference>
<dbReference type="InterPro" id="IPR002401">
    <property type="entry name" value="Cyt_P450_E_grp-I"/>
</dbReference>
<dbReference type="PANTHER" id="PTHR24305:SF166">
    <property type="entry name" value="CYTOCHROME P450 12A4, MITOCHONDRIAL-RELATED"/>
    <property type="match status" value="1"/>
</dbReference>
<dbReference type="RefSeq" id="WP_173176125.1">
    <property type="nucleotide sequence ID" value="NZ_AP023189.1"/>
</dbReference>
<evidence type="ECO:0000256" key="2">
    <source>
        <dbReference type="ARBA" id="ARBA00010617"/>
    </source>
</evidence>
<comment type="cofactor">
    <cofactor evidence="1 3">
        <name>heme</name>
        <dbReference type="ChEBI" id="CHEBI:30413"/>
    </cofactor>
</comment>
<dbReference type="InterPro" id="IPR001128">
    <property type="entry name" value="Cyt_P450"/>
</dbReference>
<dbReference type="InterPro" id="IPR017972">
    <property type="entry name" value="Cyt_P450_CS"/>
</dbReference>
<keyword evidence="3 4" id="KW-0349">Heme</keyword>
<dbReference type="PROSITE" id="PS00086">
    <property type="entry name" value="CYTOCHROME_P450"/>
    <property type="match status" value="1"/>
</dbReference>
<comment type="similarity">
    <text evidence="2 4">Belongs to the cytochrome P450 family.</text>
</comment>
<dbReference type="Gene3D" id="1.10.630.10">
    <property type="entry name" value="Cytochrome P450"/>
    <property type="match status" value="1"/>
</dbReference>
<proteinExistence type="inferred from homology"/>
<evidence type="ECO:0000313" key="6">
    <source>
        <dbReference type="EMBL" id="GJN50731.1"/>
    </source>
</evidence>
<evidence type="ECO:0000256" key="3">
    <source>
        <dbReference type="PIRSR" id="PIRSR602401-1"/>
    </source>
</evidence>
<feature type="binding site" description="axial binding residue" evidence="3">
    <location>
        <position position="375"/>
    </location>
    <ligand>
        <name>heme</name>
        <dbReference type="ChEBI" id="CHEBI:30413"/>
    </ligand>
    <ligandPart>
        <name>Fe</name>
        <dbReference type="ChEBI" id="CHEBI:18248"/>
    </ligandPart>
</feature>
<accession>A0A6J4EC16</accession>
<protein>
    <recommendedName>
        <fullName evidence="9">Cytochrome P450</fullName>
    </recommendedName>
</protein>
<evidence type="ECO:0000256" key="1">
    <source>
        <dbReference type="ARBA" id="ARBA00001971"/>
    </source>
</evidence>
<dbReference type="PRINTS" id="PR00385">
    <property type="entry name" value="P450"/>
</dbReference>
<dbReference type="EMBL" id="BQKM01000001">
    <property type="protein sequence ID" value="GJN50731.1"/>
    <property type="molecule type" value="Genomic_DNA"/>
</dbReference>
<evidence type="ECO:0000313" key="5">
    <source>
        <dbReference type="EMBL" id="BCG26534.1"/>
    </source>
</evidence>
<organism evidence="5 7">
    <name type="scientific">Pseudomonas tohonis</name>
    <dbReference type="NCBI Taxonomy" id="2725477"/>
    <lineage>
        <taxon>Bacteria</taxon>
        <taxon>Pseudomonadati</taxon>
        <taxon>Pseudomonadota</taxon>
        <taxon>Gammaproteobacteria</taxon>
        <taxon>Pseudomonadales</taxon>
        <taxon>Pseudomonadaceae</taxon>
        <taxon>Pseudomonas</taxon>
    </lineage>
</organism>
<dbReference type="EMBL" id="AP023189">
    <property type="protein sequence ID" value="BCG26534.1"/>
    <property type="molecule type" value="Genomic_DNA"/>
</dbReference>
<dbReference type="InterPro" id="IPR050121">
    <property type="entry name" value="Cytochrome_P450_monoxygenase"/>
</dbReference>
<dbReference type="Proteomes" id="UP001054892">
    <property type="component" value="Unassembled WGS sequence"/>
</dbReference>
<keyword evidence="4" id="KW-0503">Monooxygenase</keyword>
<gene>
    <name evidence="5" type="ORF">TUM18999_47250</name>
    <name evidence="6" type="ORF">TUM20286_04830</name>
</gene>
<keyword evidence="4" id="KW-0560">Oxidoreductase</keyword>